<comment type="cofactor">
    <cofactor evidence="1">
        <name>a divalent metal cation</name>
        <dbReference type="ChEBI" id="CHEBI:60240"/>
    </cofactor>
</comment>
<dbReference type="GO" id="GO:0004518">
    <property type="term" value="F:nuclease activity"/>
    <property type="evidence" value="ECO:0007669"/>
    <property type="project" value="UniProtKB-KW"/>
</dbReference>
<evidence type="ECO:0000256" key="1">
    <source>
        <dbReference type="ARBA" id="ARBA00001968"/>
    </source>
</evidence>
<feature type="transmembrane region" description="Helical" evidence="8">
    <location>
        <begin position="317"/>
        <end position="336"/>
    </location>
</feature>
<keyword evidence="4" id="KW-0540">Nuclease</keyword>
<dbReference type="GO" id="GO:0046872">
    <property type="term" value="F:metal ion binding"/>
    <property type="evidence" value="ECO:0007669"/>
    <property type="project" value="UniProtKB-KW"/>
</dbReference>
<name>A0AA47M9W0_MERPO</name>
<dbReference type="InterPro" id="IPR027806">
    <property type="entry name" value="HARBI1_dom"/>
</dbReference>
<keyword evidence="5" id="KW-0479">Metal-binding</keyword>
<dbReference type="EMBL" id="JAOPHQ010005200">
    <property type="protein sequence ID" value="KAK0136211.1"/>
    <property type="molecule type" value="Genomic_DNA"/>
</dbReference>
<organism evidence="10 11">
    <name type="scientific">Merluccius polli</name>
    <name type="common">Benguela hake</name>
    <name type="synonym">Merluccius cadenati</name>
    <dbReference type="NCBI Taxonomy" id="89951"/>
    <lineage>
        <taxon>Eukaryota</taxon>
        <taxon>Metazoa</taxon>
        <taxon>Chordata</taxon>
        <taxon>Craniata</taxon>
        <taxon>Vertebrata</taxon>
        <taxon>Euteleostomi</taxon>
        <taxon>Actinopterygii</taxon>
        <taxon>Neopterygii</taxon>
        <taxon>Teleostei</taxon>
        <taxon>Neoteleostei</taxon>
        <taxon>Acanthomorphata</taxon>
        <taxon>Zeiogadaria</taxon>
        <taxon>Gadariae</taxon>
        <taxon>Gadiformes</taxon>
        <taxon>Gadoidei</taxon>
        <taxon>Merlucciidae</taxon>
        <taxon>Merluccius</taxon>
    </lineage>
</organism>
<comment type="similarity">
    <text evidence="3">Belongs to the HARBI1 family.</text>
</comment>
<comment type="subcellular location">
    <subcellularLocation>
        <location evidence="2">Nucleus</location>
    </subcellularLocation>
</comment>
<comment type="caution">
    <text evidence="10">The sequence shown here is derived from an EMBL/GenBank/DDBJ whole genome shotgun (WGS) entry which is preliminary data.</text>
</comment>
<dbReference type="InterPro" id="IPR045249">
    <property type="entry name" value="HARBI1-like"/>
</dbReference>
<evidence type="ECO:0000256" key="3">
    <source>
        <dbReference type="ARBA" id="ARBA00006958"/>
    </source>
</evidence>
<evidence type="ECO:0000256" key="6">
    <source>
        <dbReference type="ARBA" id="ARBA00022801"/>
    </source>
</evidence>
<dbReference type="Proteomes" id="UP001174136">
    <property type="component" value="Unassembled WGS sequence"/>
</dbReference>
<evidence type="ECO:0000313" key="11">
    <source>
        <dbReference type="Proteomes" id="UP001174136"/>
    </source>
</evidence>
<dbReference type="PANTHER" id="PTHR22930:SF267">
    <property type="entry name" value="NUCLEASE HARBI1-RELATED"/>
    <property type="match status" value="1"/>
</dbReference>
<evidence type="ECO:0000256" key="5">
    <source>
        <dbReference type="ARBA" id="ARBA00022723"/>
    </source>
</evidence>
<proteinExistence type="inferred from homology"/>
<dbReference type="GO" id="GO:0005634">
    <property type="term" value="C:nucleus"/>
    <property type="evidence" value="ECO:0007669"/>
    <property type="project" value="UniProtKB-SubCell"/>
</dbReference>
<evidence type="ECO:0000259" key="9">
    <source>
        <dbReference type="Pfam" id="PF13359"/>
    </source>
</evidence>
<protein>
    <submittedName>
        <fullName evidence="10">Nuclease HARBI1</fullName>
    </submittedName>
</protein>
<keyword evidence="8" id="KW-0472">Membrane</keyword>
<sequence>MYSRMASFHRWLSRWGPANHVGFIDNWQPFWGTPVEGGPAVEGMVDENLIEGLVVAPPHVNHTFQTKRITPVPHFKEKSRPFCATAQRAAVRSCSHKSDSGRQSLFGTTPVMVVFPGHKPVRNIKEELHRIAGLPNVLGCVDGTQIPITAPAENKADYVNRKSFHSINVQRTSSLMLKPSGSVHDSRIYREWRLSNRFARGKEAKALYKPSLLTPYPDPEPGPQQRFNVAHCRTRARVEMTIGILKSRFQCLQKLRVTPERACDIMVACGVLHNIAIIRGEQLPYKSLTLRMSIPSLPTSRMEGLQGTSSLKITFDYLVYFLLYISRLFSLFLLFIHPLHKEC</sequence>
<dbReference type="GO" id="GO:0016787">
    <property type="term" value="F:hydrolase activity"/>
    <property type="evidence" value="ECO:0007669"/>
    <property type="project" value="UniProtKB-KW"/>
</dbReference>
<dbReference type="PANTHER" id="PTHR22930">
    <property type="match status" value="1"/>
</dbReference>
<accession>A0AA47M9W0</accession>
<keyword evidence="6" id="KW-0378">Hydrolase</keyword>
<dbReference type="AlphaFoldDB" id="A0AA47M9W0"/>
<keyword evidence="8" id="KW-1133">Transmembrane helix</keyword>
<dbReference type="Pfam" id="PF13359">
    <property type="entry name" value="DDE_Tnp_4"/>
    <property type="match status" value="1"/>
</dbReference>
<keyword evidence="11" id="KW-1185">Reference proteome</keyword>
<evidence type="ECO:0000256" key="7">
    <source>
        <dbReference type="ARBA" id="ARBA00023242"/>
    </source>
</evidence>
<evidence type="ECO:0000256" key="8">
    <source>
        <dbReference type="SAM" id="Phobius"/>
    </source>
</evidence>
<feature type="domain" description="DDE Tnp4" evidence="9">
    <location>
        <begin position="141"/>
        <end position="274"/>
    </location>
</feature>
<keyword evidence="7" id="KW-0539">Nucleus</keyword>
<gene>
    <name evidence="10" type="primary">harbi1_133</name>
    <name evidence="10" type="ORF">N1851_027893</name>
</gene>
<reference evidence="10" key="1">
    <citation type="journal article" date="2023" name="Front. Mar. Sci.">
        <title>A new Merluccius polli reference genome to investigate the effects of global change in West African waters.</title>
        <authorList>
            <person name="Mateo J.L."/>
            <person name="Blanco-Fernandez C."/>
            <person name="Garcia-Vazquez E."/>
            <person name="Machado-Schiaffino G."/>
        </authorList>
    </citation>
    <scope>NUCLEOTIDE SEQUENCE</scope>
    <source>
        <strain evidence="10">C29</strain>
        <tissue evidence="10">Fin</tissue>
    </source>
</reference>
<keyword evidence="8" id="KW-0812">Transmembrane</keyword>
<evidence type="ECO:0000313" key="10">
    <source>
        <dbReference type="EMBL" id="KAK0136211.1"/>
    </source>
</evidence>
<dbReference type="Gene3D" id="3.40.50.12700">
    <property type="match status" value="1"/>
</dbReference>
<evidence type="ECO:0000256" key="4">
    <source>
        <dbReference type="ARBA" id="ARBA00022722"/>
    </source>
</evidence>
<evidence type="ECO:0000256" key="2">
    <source>
        <dbReference type="ARBA" id="ARBA00004123"/>
    </source>
</evidence>